<dbReference type="Pfam" id="PF13649">
    <property type="entry name" value="Methyltransf_25"/>
    <property type="match status" value="1"/>
</dbReference>
<dbReference type="PANTHER" id="PTHR43591:SF97">
    <property type="entry name" value="CLASS I SAM-DEPENDENT METHYLTRANSFERASE"/>
    <property type="match status" value="1"/>
</dbReference>
<feature type="domain" description="Methyltransferase" evidence="1">
    <location>
        <begin position="63"/>
        <end position="153"/>
    </location>
</feature>
<keyword evidence="2" id="KW-0489">Methyltransferase</keyword>
<reference evidence="3" key="1">
    <citation type="journal article" date="2023" name="Mar. Drugs">
        <title>Gemmata algarum, a Novel Planctomycete Isolated from an Algal Mat, Displays Antimicrobial Activity.</title>
        <authorList>
            <person name="Kumar G."/>
            <person name="Kallscheuer N."/>
            <person name="Kashif M."/>
            <person name="Ahamad S."/>
            <person name="Jagadeeshwari U."/>
            <person name="Pannikurungottu S."/>
            <person name="Haufschild T."/>
            <person name="Kabuu M."/>
            <person name="Sasikala C."/>
            <person name="Jogler C."/>
            <person name="Ramana C."/>
        </authorList>
    </citation>
    <scope>NUCLEOTIDE SEQUENCE [LARGE SCALE GENOMIC DNA]</scope>
    <source>
        <strain evidence="3">JC673</strain>
    </source>
</reference>
<keyword evidence="2" id="KW-0808">Transferase</keyword>
<dbReference type="RefSeq" id="WP_320687568.1">
    <property type="nucleotide sequence ID" value="NZ_JAXBLV010000189.1"/>
</dbReference>
<accession>A0ABU5F5D9</accession>
<name>A0ABU5F5D9_9BACT</name>
<keyword evidence="3" id="KW-1185">Reference proteome</keyword>
<dbReference type="GO" id="GO:0032259">
    <property type="term" value="P:methylation"/>
    <property type="evidence" value="ECO:0007669"/>
    <property type="project" value="UniProtKB-KW"/>
</dbReference>
<dbReference type="EMBL" id="JAXBLV010000189">
    <property type="protein sequence ID" value="MDY3561101.1"/>
    <property type="molecule type" value="Genomic_DNA"/>
</dbReference>
<dbReference type="CDD" id="cd02440">
    <property type="entry name" value="AdoMet_MTases"/>
    <property type="match status" value="1"/>
</dbReference>
<dbReference type="Proteomes" id="UP001272242">
    <property type="component" value="Unassembled WGS sequence"/>
</dbReference>
<gene>
    <name evidence="2" type="ORF">R5W23_002360</name>
</gene>
<organism evidence="2 3">
    <name type="scientific">Gemmata algarum</name>
    <dbReference type="NCBI Taxonomy" id="2975278"/>
    <lineage>
        <taxon>Bacteria</taxon>
        <taxon>Pseudomonadati</taxon>
        <taxon>Planctomycetota</taxon>
        <taxon>Planctomycetia</taxon>
        <taxon>Gemmatales</taxon>
        <taxon>Gemmataceae</taxon>
        <taxon>Gemmata</taxon>
    </lineage>
</organism>
<sequence>MILSSLRARARIPELMDDPAIDPAEHRHALEGLRRLNRASDSAGVLWPAIAELSARLGRPVNVLDVATGSGDVPRGLLRRAERAGVGLEMAGCDISPTALDEAARQAPGVRFFRHDALHTRLPTGFDVVTCSLFLHHLSEDEAIALLANMENVAEHLVLVNDLARSRFNYCGVWLACHLLTRSRVVRFDGPASVRSAFTPAEALVLARRAGLSGVTVRGRFPARFLLSWSRQ</sequence>
<evidence type="ECO:0000313" key="2">
    <source>
        <dbReference type="EMBL" id="MDY3561101.1"/>
    </source>
</evidence>
<dbReference type="InterPro" id="IPR029063">
    <property type="entry name" value="SAM-dependent_MTases_sf"/>
</dbReference>
<dbReference type="GO" id="GO:0008168">
    <property type="term" value="F:methyltransferase activity"/>
    <property type="evidence" value="ECO:0007669"/>
    <property type="project" value="UniProtKB-KW"/>
</dbReference>
<protein>
    <submittedName>
        <fullName evidence="2">Methyltransferase domain-containing protein</fullName>
    </submittedName>
</protein>
<dbReference type="PANTHER" id="PTHR43591">
    <property type="entry name" value="METHYLTRANSFERASE"/>
    <property type="match status" value="1"/>
</dbReference>
<proteinExistence type="predicted"/>
<evidence type="ECO:0000313" key="3">
    <source>
        <dbReference type="Proteomes" id="UP001272242"/>
    </source>
</evidence>
<comment type="caution">
    <text evidence="2">The sequence shown here is derived from an EMBL/GenBank/DDBJ whole genome shotgun (WGS) entry which is preliminary data.</text>
</comment>
<dbReference type="InterPro" id="IPR041698">
    <property type="entry name" value="Methyltransf_25"/>
</dbReference>
<evidence type="ECO:0000259" key="1">
    <source>
        <dbReference type="Pfam" id="PF13649"/>
    </source>
</evidence>
<dbReference type="Gene3D" id="3.40.50.150">
    <property type="entry name" value="Vaccinia Virus protein VP39"/>
    <property type="match status" value="1"/>
</dbReference>
<dbReference type="SUPFAM" id="SSF53335">
    <property type="entry name" value="S-adenosyl-L-methionine-dependent methyltransferases"/>
    <property type="match status" value="1"/>
</dbReference>